<dbReference type="Proteomes" id="UP000727993">
    <property type="component" value="Unassembled WGS sequence"/>
</dbReference>
<evidence type="ECO:0008006" key="3">
    <source>
        <dbReference type="Google" id="ProtNLM"/>
    </source>
</evidence>
<proteinExistence type="predicted"/>
<evidence type="ECO:0000313" key="2">
    <source>
        <dbReference type="Proteomes" id="UP000727993"/>
    </source>
</evidence>
<comment type="caution">
    <text evidence="1">The sequence shown here is derived from an EMBL/GenBank/DDBJ whole genome shotgun (WGS) entry which is preliminary data.</text>
</comment>
<evidence type="ECO:0000313" key="1">
    <source>
        <dbReference type="EMBL" id="MBK9295773.1"/>
    </source>
</evidence>
<organism evidence="1 2">
    <name type="scientific">Candidatus Neomicrothrix subdominans</name>
    <dbReference type="NCBI Taxonomy" id="2954438"/>
    <lineage>
        <taxon>Bacteria</taxon>
        <taxon>Bacillati</taxon>
        <taxon>Actinomycetota</taxon>
        <taxon>Acidimicrobiia</taxon>
        <taxon>Acidimicrobiales</taxon>
        <taxon>Microthrixaceae</taxon>
        <taxon>Candidatus Neomicrothrix</taxon>
    </lineage>
</organism>
<sequence>MQKRRVTITVDEDLIEDATKAVADGRASSVSAWIGEAMVARQTNDRRLEALGELIAEYEAVHGTITDDELAQQTQADRDSAALVRAELRRAG</sequence>
<accession>A0A936N8V8</accession>
<reference evidence="1 2" key="1">
    <citation type="submission" date="2020-10" db="EMBL/GenBank/DDBJ databases">
        <title>Connecting structure to function with the recovery of over 1000 high-quality activated sludge metagenome-assembled genomes encoding full-length rRNA genes using long-read sequencing.</title>
        <authorList>
            <person name="Singleton C.M."/>
            <person name="Petriglieri F."/>
            <person name="Kristensen J.M."/>
            <person name="Kirkegaard R.H."/>
            <person name="Michaelsen T.Y."/>
            <person name="Andersen M.H."/>
            <person name="Karst S.M."/>
            <person name="Dueholm M.S."/>
            <person name="Nielsen P.H."/>
            <person name="Albertsen M."/>
        </authorList>
    </citation>
    <scope>NUCLEOTIDE SEQUENCE [LARGE SCALE GENOMIC DNA]</scope>
    <source>
        <strain evidence="1">Lyne_18-Q3-R50-59_MAXAC.006</strain>
    </source>
</reference>
<dbReference type="AlphaFoldDB" id="A0A936N8V8"/>
<gene>
    <name evidence="1" type="ORF">IPN02_02625</name>
</gene>
<dbReference type="EMBL" id="JADJZA010000001">
    <property type="protein sequence ID" value="MBK9295773.1"/>
    <property type="molecule type" value="Genomic_DNA"/>
</dbReference>
<name>A0A936N8V8_9ACTN</name>
<protein>
    <recommendedName>
        <fullName evidence="3">CopG family transcriptional regulator</fullName>
    </recommendedName>
</protein>